<evidence type="ECO:0000259" key="9">
    <source>
        <dbReference type="Pfam" id="PF03104"/>
    </source>
</evidence>
<evidence type="ECO:0000256" key="3">
    <source>
        <dbReference type="ARBA" id="ARBA00022695"/>
    </source>
</evidence>
<dbReference type="InterPro" id="IPR043502">
    <property type="entry name" value="DNA/RNA_pol_sf"/>
</dbReference>
<keyword evidence="7" id="KW-0235">DNA replication</keyword>
<dbReference type="Gene3D" id="1.10.132.60">
    <property type="entry name" value="DNA polymerase family B, C-terminal domain"/>
    <property type="match status" value="1"/>
</dbReference>
<dbReference type="Proteomes" id="UP001451606">
    <property type="component" value="Chromosome"/>
</dbReference>
<dbReference type="Gene3D" id="1.10.287.690">
    <property type="entry name" value="Helix hairpin bin"/>
    <property type="match status" value="1"/>
</dbReference>
<dbReference type="GO" id="GO:0000166">
    <property type="term" value="F:nucleotide binding"/>
    <property type="evidence" value="ECO:0007669"/>
    <property type="project" value="InterPro"/>
</dbReference>
<dbReference type="PANTHER" id="PTHR10322:SF23">
    <property type="entry name" value="DNA POLYMERASE DELTA CATALYTIC SUBUNIT"/>
    <property type="match status" value="1"/>
</dbReference>
<dbReference type="AlphaFoldDB" id="A0AAX4NHX1"/>
<dbReference type="RefSeq" id="WP_393971123.1">
    <property type="nucleotide sequence ID" value="NZ_CP133772.1"/>
</dbReference>
<keyword evidence="3 7" id="KW-0548">Nucleotidyltransferase</keyword>
<dbReference type="Gene3D" id="3.90.1600.10">
    <property type="entry name" value="Palm domain of DNA polymerase"/>
    <property type="match status" value="1"/>
</dbReference>
<dbReference type="InterPro" id="IPR012337">
    <property type="entry name" value="RNaseH-like_sf"/>
</dbReference>
<dbReference type="InterPro" id="IPR006172">
    <property type="entry name" value="DNA-dir_DNA_pol_B"/>
</dbReference>
<dbReference type="EMBL" id="CP133772">
    <property type="protein sequence ID" value="WYY00794.1"/>
    <property type="molecule type" value="Genomic_DNA"/>
</dbReference>
<evidence type="ECO:0000256" key="5">
    <source>
        <dbReference type="ARBA" id="ARBA00023125"/>
    </source>
</evidence>
<name>A0AAX4NHX1_9ARCH</name>
<evidence type="ECO:0000256" key="4">
    <source>
        <dbReference type="ARBA" id="ARBA00022932"/>
    </source>
</evidence>
<protein>
    <recommendedName>
        <fullName evidence="7">DNA polymerase</fullName>
        <ecNumber evidence="7">2.7.7.7</ecNumber>
    </recommendedName>
</protein>
<feature type="domain" description="DNA-directed DNA polymerase family B exonuclease" evidence="9">
    <location>
        <begin position="105"/>
        <end position="290"/>
    </location>
</feature>
<dbReference type="InterPro" id="IPR006133">
    <property type="entry name" value="DNA-dir_DNA_pol_B_exonuc"/>
</dbReference>
<dbReference type="PANTHER" id="PTHR10322">
    <property type="entry name" value="DNA POLYMERASE CATALYTIC SUBUNIT"/>
    <property type="match status" value="1"/>
</dbReference>
<dbReference type="GO" id="GO:0003887">
    <property type="term" value="F:DNA-directed DNA polymerase activity"/>
    <property type="evidence" value="ECO:0007669"/>
    <property type="project" value="UniProtKB-KW"/>
</dbReference>
<evidence type="ECO:0000313" key="11">
    <source>
        <dbReference type="Proteomes" id="UP001451606"/>
    </source>
</evidence>
<dbReference type="GO" id="GO:0006261">
    <property type="term" value="P:DNA-templated DNA replication"/>
    <property type="evidence" value="ECO:0007669"/>
    <property type="project" value="TreeGrafter"/>
</dbReference>
<dbReference type="InterPro" id="IPR006134">
    <property type="entry name" value="DNA-dir_DNA_pol_B_multi_dom"/>
</dbReference>
<gene>
    <name evidence="10" type="ORF">OXIME_001378</name>
</gene>
<dbReference type="GeneID" id="95968115"/>
<comment type="catalytic activity">
    <reaction evidence="6 7">
        <text>DNA(n) + a 2'-deoxyribonucleoside 5'-triphosphate = DNA(n+1) + diphosphate</text>
        <dbReference type="Rhea" id="RHEA:22508"/>
        <dbReference type="Rhea" id="RHEA-COMP:17339"/>
        <dbReference type="Rhea" id="RHEA-COMP:17340"/>
        <dbReference type="ChEBI" id="CHEBI:33019"/>
        <dbReference type="ChEBI" id="CHEBI:61560"/>
        <dbReference type="ChEBI" id="CHEBI:173112"/>
        <dbReference type="EC" id="2.7.7.7"/>
    </reaction>
</comment>
<keyword evidence="11" id="KW-1185">Reference proteome</keyword>
<dbReference type="SMART" id="SM00486">
    <property type="entry name" value="POLBc"/>
    <property type="match status" value="1"/>
</dbReference>
<evidence type="ECO:0000256" key="7">
    <source>
        <dbReference type="RuleBase" id="RU000442"/>
    </source>
</evidence>
<dbReference type="SUPFAM" id="SSF56672">
    <property type="entry name" value="DNA/RNA polymerases"/>
    <property type="match status" value="1"/>
</dbReference>
<dbReference type="PRINTS" id="PR00106">
    <property type="entry name" value="DNAPOLB"/>
</dbReference>
<dbReference type="Gene3D" id="3.30.420.10">
    <property type="entry name" value="Ribonuclease H-like superfamily/Ribonuclease H"/>
    <property type="match status" value="1"/>
</dbReference>
<dbReference type="CDD" id="cd00145">
    <property type="entry name" value="POLBc"/>
    <property type="match status" value="1"/>
</dbReference>
<dbReference type="InterPro" id="IPR050240">
    <property type="entry name" value="DNA_pol_type-B"/>
</dbReference>
<dbReference type="InterPro" id="IPR023211">
    <property type="entry name" value="DNA_pol_palm_dom_sf"/>
</dbReference>
<accession>A0AAX4NHX1</accession>
<evidence type="ECO:0000256" key="1">
    <source>
        <dbReference type="ARBA" id="ARBA00005755"/>
    </source>
</evidence>
<reference evidence="10 11" key="1">
    <citation type="submission" date="2023-09" db="EMBL/GenBank/DDBJ databases">
        <authorList>
            <person name="Golyshina O.V."/>
            <person name="Lunev E.A."/>
            <person name="Bargiela R."/>
            <person name="Gaines M.C."/>
            <person name="Daum B."/>
            <person name="Bale N.J."/>
            <person name="Koenen M."/>
            <person name="Sinninghe Damst J.S."/>
            <person name="Yakimov M."/>
            <person name="Golyshin P.N."/>
        </authorList>
    </citation>
    <scope>NUCLEOTIDE SEQUENCE [LARGE SCALE GENOMIC DNA]</scope>
    <source>
        <strain evidence="10 11">M1</strain>
    </source>
</reference>
<dbReference type="KEGG" id="omr:OXIME_001378"/>
<sequence length="789" mass="90726">MKIVMRLLTASYRTSDVTVELYGKTQDGKSVTALYSGFKPYFDIVEPTESCVIKYKSNPEFLKMEDKTLWVEGENKKIKRITVKSPWKVPELRQLCGPETVAMAADIPFHHRFIYDFDLGSCVMIEGEESPDDRMKYTTDLIIKISKIENAPDFNPDLKILSFDIENAIMKEDGEDYGKIFVIGYTIYKGGEIQKGYIDGEEKVILQNFLDIMKNQDPDVITGYNIDGYDLPVIEFRMKIHKMSFKIGRDFSTPTRIMNQFWRVHGRIISDTWWGVKKILHPKHETLNYVSKELLGEGKDNINRLKIEEEWKNRREEVIQYCIKDSYLTLLIYNRLRVLDRNMFMSTVTKLPLEDVTNGGTSSYVDSLLIRKADRENIAVPMTFRVKKSNPIEGGYVHTLGAGIYDNVIVLDFKSMYPSMIMKYNICFTTLSPKGTIIAPTGIRFLDKSVKEGLVPRLLRQLMEERDKVKKIMRGSSTEEEHNYYDGVQGALKILMNTFYGVLASSFYRFTNLEIGGAITSFARETITNLISRLEKEGYKVIYGDTDSIFIESGLTKYEDIVKLGEDLSKKISTEEGVIIEFEKVIDPFFSHGAKKRYAGKIIFPEDQAGEILVRGYETRRTDSFDLQSESLTKVFDLIMERKVDEAVEYSKEIVKKVLSGDSSIPMEKLVISRSVKPFKSYADEKSLANVRVAKKLMEMGETFIPGMKVSWIVTNSKKTPQEVEPFVDGSRFDHVPDWEYYARRLEETLNRVLEGIKSEISITEEKSGQVKLDSYESGRKNQTLDSFF</sequence>
<keyword evidence="4 7" id="KW-0239">DNA-directed DNA polymerase</keyword>
<keyword evidence="2 7" id="KW-0808">Transferase</keyword>
<dbReference type="Pfam" id="PF03104">
    <property type="entry name" value="DNA_pol_B_exo1"/>
    <property type="match status" value="1"/>
</dbReference>
<evidence type="ECO:0000313" key="10">
    <source>
        <dbReference type="EMBL" id="WYY00794.1"/>
    </source>
</evidence>
<evidence type="ECO:0000256" key="6">
    <source>
        <dbReference type="ARBA" id="ARBA00049244"/>
    </source>
</evidence>
<proteinExistence type="inferred from homology"/>
<evidence type="ECO:0000259" key="8">
    <source>
        <dbReference type="Pfam" id="PF00136"/>
    </source>
</evidence>
<dbReference type="InterPro" id="IPR042087">
    <property type="entry name" value="DNA_pol_B_thumb"/>
</dbReference>
<organism evidence="10 11">
    <name type="scientific">Oxyplasma meridianum</name>
    <dbReference type="NCBI Taxonomy" id="3073602"/>
    <lineage>
        <taxon>Archaea</taxon>
        <taxon>Methanobacteriati</taxon>
        <taxon>Thermoplasmatota</taxon>
        <taxon>Thermoplasmata</taxon>
        <taxon>Thermoplasmatales</taxon>
        <taxon>Thermoplasmataceae</taxon>
        <taxon>Oxyplasma</taxon>
    </lineage>
</organism>
<evidence type="ECO:0000256" key="2">
    <source>
        <dbReference type="ARBA" id="ARBA00022679"/>
    </source>
</evidence>
<dbReference type="Gene3D" id="3.30.342.10">
    <property type="entry name" value="DNA Polymerase, chain B, domain 1"/>
    <property type="match status" value="1"/>
</dbReference>
<dbReference type="GO" id="GO:0003677">
    <property type="term" value="F:DNA binding"/>
    <property type="evidence" value="ECO:0007669"/>
    <property type="project" value="UniProtKB-KW"/>
</dbReference>
<dbReference type="Pfam" id="PF00136">
    <property type="entry name" value="DNA_pol_B"/>
    <property type="match status" value="1"/>
</dbReference>
<dbReference type="InterPro" id="IPR036397">
    <property type="entry name" value="RNaseH_sf"/>
</dbReference>
<dbReference type="InterPro" id="IPR017964">
    <property type="entry name" value="DNA-dir_DNA_pol_B_CS"/>
</dbReference>
<comment type="similarity">
    <text evidence="1 7">Belongs to the DNA polymerase type-B family.</text>
</comment>
<dbReference type="EC" id="2.7.7.7" evidence="7"/>
<keyword evidence="5 7" id="KW-0238">DNA-binding</keyword>
<dbReference type="PROSITE" id="PS00116">
    <property type="entry name" value="DNA_POLYMERASE_B"/>
    <property type="match status" value="1"/>
</dbReference>
<dbReference type="SUPFAM" id="SSF53098">
    <property type="entry name" value="Ribonuclease H-like"/>
    <property type="match status" value="1"/>
</dbReference>
<feature type="domain" description="DNA-directed DNA polymerase family B multifunctional" evidence="8">
    <location>
        <begin position="352"/>
        <end position="755"/>
    </location>
</feature>